<organism evidence="1 2">
    <name type="scientific">Paenibacillus cineris</name>
    <dbReference type="NCBI Taxonomy" id="237530"/>
    <lineage>
        <taxon>Bacteria</taxon>
        <taxon>Bacillati</taxon>
        <taxon>Bacillota</taxon>
        <taxon>Bacilli</taxon>
        <taxon>Bacillales</taxon>
        <taxon>Paenibacillaceae</taxon>
        <taxon>Paenibacillus</taxon>
    </lineage>
</organism>
<reference evidence="1 2" key="1">
    <citation type="submission" date="2021-03" db="EMBL/GenBank/DDBJ databases">
        <title>Antimicrobial resistance genes in bacteria isolated from Japanese honey, and their potential for conferring macrolide and lincosamide resistance in the American foulbrood pathogen Paenibacillus larvae.</title>
        <authorList>
            <person name="Okamoto M."/>
            <person name="Kumagai M."/>
            <person name="Kanamori H."/>
            <person name="Takamatsu D."/>
        </authorList>
    </citation>
    <scope>NUCLEOTIDE SEQUENCE [LARGE SCALE GENOMIC DNA]</scope>
    <source>
        <strain evidence="1 2">J21TS7</strain>
    </source>
</reference>
<accession>A0ABQ4LD70</accession>
<dbReference type="EMBL" id="BORU01000001">
    <property type="protein sequence ID" value="GIO54506.1"/>
    <property type="molecule type" value="Genomic_DNA"/>
</dbReference>
<evidence type="ECO:0000313" key="1">
    <source>
        <dbReference type="EMBL" id="GIO54506.1"/>
    </source>
</evidence>
<dbReference type="Proteomes" id="UP000676601">
    <property type="component" value="Unassembled WGS sequence"/>
</dbReference>
<protein>
    <submittedName>
        <fullName evidence="1">Uncharacterized protein</fullName>
    </submittedName>
</protein>
<evidence type="ECO:0000313" key="2">
    <source>
        <dbReference type="Proteomes" id="UP000676601"/>
    </source>
</evidence>
<proteinExistence type="predicted"/>
<gene>
    <name evidence="1" type="ORF">J21TS7_28240</name>
</gene>
<name>A0ABQ4LD70_9BACL</name>
<sequence length="56" mass="6039">MHPMGFWAGREGSYCNHGMDGAHEEVADAVSHLTKDNDIKGLPLKGIGRGEAFTLI</sequence>
<keyword evidence="2" id="KW-1185">Reference proteome</keyword>
<comment type="caution">
    <text evidence="1">The sequence shown here is derived from an EMBL/GenBank/DDBJ whole genome shotgun (WGS) entry which is preliminary data.</text>
</comment>